<accession>A0A644T660</accession>
<comment type="caution">
    <text evidence="1">The sequence shown here is derived from an EMBL/GenBank/DDBJ whole genome shotgun (WGS) entry which is preliminary data.</text>
</comment>
<proteinExistence type="predicted"/>
<sequence>MLKKFYKLFPFVLVFSFIFISTASALTVPAGWYNYSVAGTSFSAKACDRPEGAFSGTKNCIADIVTNSALDKVDVSYSDQDLGQTLKLYKDTTSVSTNLLVTSSSNTCTPSTPCVYKDKPSWSASTGLKTRQYIVNDETTDSSAAIYNITLSYAPIGITGLVDGANFTWGNSLPLNKTVNITCTNATNMTLDGVSVGTKNGYTITYPFTNTNSSTNTITKTIVCTNIGGTTNQQTRTFNLPGQISGTITATNCTIANGASTCNSTVSWNTINPGSTISQVTSNYPSAGTVISNTNTNSQSIAIPYSSRAFFLYNGGAKLDEATAVATCATGTSWNAYQGKCTPAPTTTLTGANCTIALGANSCTTTINWSVTNPAGTTAVTSNYPAANTSIGTTHTGSASGVTIPYASRSFWLYNGGVQKATLTVNAQCSSGQWNASLGKCAVVCPTALNQVPSSSGTSCVCNPSTYVKDSTGFCHAPCVDSTWNETTRTCTAPVPSISAAGCTILGNANSCNTTLTWSMTNPVGPTAVTSNYPTANTSIGTTHTGSINIAIPYSSRAFFLYNNSIERAKVIPTATCINGTNWNGSVCACPADTTWDATSKTCKPVIPSLTAPNCTILGNANSCNTTVTWSVTNPISSTALTSNLPAANTVLSTANSGTLTQSVPYSSRSFYLYNNNIERKVVTTSATCITGTTWNGSTCACPAGHLWNATSKTCNKMTGTLTPSATTCSIAAGASSCNVNLAWNTTNPIGTSAVTSPTNDAGTLISTTVATGNTGTKSVAIPYSTRTFFLYNSSIQLASTTVKATCVSGSSWDATAKKCSLPSGTITAPNCTIAYGASNCNTTLTWNTVNPIGTSAVTSNLPAANTTVATGNSGSVTAAVYYPTRSFYLYNNAVERAQITANSTCNPANRTVWDGSKCACPATAPIWDATNGYCRKECYFDQNWNPATNQCENKCAQGLVYVPATDSCENINRQPICTWKDMTFKDVSCDILSYPCSDGTRSTFNVVHQNSAQNKTIQSANSTYQSPNQFLWQDGQLRYDYVCPNNTWTATALKRPYTHFVTFEVSAGQVRKDSTINLSWNVQLPNASCKIVGTSLKDGREMFNSANYQKIRDNLTTPITSVTPGSLNYSRVGDHESLMSGYLKVSESMRFTASCVDTGYSKGYSQLVRDVYVIDEADR</sequence>
<organism evidence="1">
    <name type="scientific">bioreactor metagenome</name>
    <dbReference type="NCBI Taxonomy" id="1076179"/>
    <lineage>
        <taxon>unclassified sequences</taxon>
        <taxon>metagenomes</taxon>
        <taxon>ecological metagenomes</taxon>
    </lineage>
</organism>
<gene>
    <name evidence="1" type="ORF">SDC9_08028</name>
</gene>
<dbReference type="EMBL" id="VSSQ01000017">
    <property type="protein sequence ID" value="MPL62408.1"/>
    <property type="molecule type" value="Genomic_DNA"/>
</dbReference>
<reference evidence="1" key="1">
    <citation type="submission" date="2019-08" db="EMBL/GenBank/DDBJ databases">
        <authorList>
            <person name="Kucharzyk K."/>
            <person name="Murdoch R.W."/>
            <person name="Higgins S."/>
            <person name="Loffler F."/>
        </authorList>
    </citation>
    <scope>NUCLEOTIDE SEQUENCE</scope>
</reference>
<dbReference type="AlphaFoldDB" id="A0A644T660"/>
<name>A0A644T660_9ZZZZ</name>
<protein>
    <submittedName>
        <fullName evidence="1">Uncharacterized protein</fullName>
    </submittedName>
</protein>
<evidence type="ECO:0000313" key="1">
    <source>
        <dbReference type="EMBL" id="MPL62408.1"/>
    </source>
</evidence>